<evidence type="ECO:0000256" key="2">
    <source>
        <dbReference type="SAM" id="SignalP"/>
    </source>
</evidence>
<gene>
    <name evidence="3" type="ORF">FOZ76_07770</name>
</gene>
<accession>A0A556AVI1</accession>
<evidence type="ECO:0000313" key="4">
    <source>
        <dbReference type="Proteomes" id="UP000318405"/>
    </source>
</evidence>
<dbReference type="SUPFAM" id="SSF53850">
    <property type="entry name" value="Periplasmic binding protein-like II"/>
    <property type="match status" value="1"/>
</dbReference>
<comment type="caution">
    <text evidence="3">The sequence shown here is derived from an EMBL/GenBank/DDBJ whole genome shotgun (WGS) entry which is preliminary data.</text>
</comment>
<feature type="signal peptide" evidence="2">
    <location>
        <begin position="1"/>
        <end position="25"/>
    </location>
</feature>
<dbReference type="EMBL" id="VLTJ01000012">
    <property type="protein sequence ID" value="TSH96920.1"/>
    <property type="molecule type" value="Genomic_DNA"/>
</dbReference>
<proteinExistence type="inferred from homology"/>
<dbReference type="AlphaFoldDB" id="A0A556AVI1"/>
<evidence type="ECO:0000256" key="1">
    <source>
        <dbReference type="ARBA" id="ARBA00006987"/>
    </source>
</evidence>
<dbReference type="Gene3D" id="3.40.190.150">
    <property type="entry name" value="Bordetella uptake gene, domain 1"/>
    <property type="match status" value="1"/>
</dbReference>
<dbReference type="PIRSF" id="PIRSF017082">
    <property type="entry name" value="YflP"/>
    <property type="match status" value="1"/>
</dbReference>
<dbReference type="PANTHER" id="PTHR42928">
    <property type="entry name" value="TRICARBOXYLATE-BINDING PROTEIN"/>
    <property type="match status" value="1"/>
</dbReference>
<name>A0A556AVI1_9BURK</name>
<evidence type="ECO:0000313" key="3">
    <source>
        <dbReference type="EMBL" id="TSH96920.1"/>
    </source>
</evidence>
<dbReference type="InterPro" id="IPR042100">
    <property type="entry name" value="Bug_dom1"/>
</dbReference>
<dbReference type="InterPro" id="IPR005064">
    <property type="entry name" value="BUG"/>
</dbReference>
<comment type="similarity">
    <text evidence="1">Belongs to the UPF0065 (bug) family.</text>
</comment>
<feature type="chain" id="PRO_5021740920" evidence="2">
    <location>
        <begin position="26"/>
        <end position="325"/>
    </location>
</feature>
<dbReference type="Pfam" id="PF03401">
    <property type="entry name" value="TctC"/>
    <property type="match status" value="1"/>
</dbReference>
<sequence length="325" mass="34755">MTHFRTLSQLAAALVLTAIGTGAVASAPAAYPSKPVRLVVAYPPGGTTDTQARILAQKLSERWRQTIIVDNRPGGNTVIATAAVASAEPDGHTLLLTAMPVALNPLVMDSLPYDTKKDLAPVTLLTTVPGVVITNTEQGVKSLPEFVEKYKNGKAPALFGSAGNLTFTHLSGELFANRSGLKLEHVPYKGSAGAHQDLIGGRVDILFDNGALPLIQAGRVVPLGVTSRTRLPWLPEVPTVAEQGFPDYEAAAWFGIFTRGGTPKPVVEQIAKDISWALNLPEVQQQFAAAGVFAEGGTPEDFQRHLDAETERWARIIREQNITLQ</sequence>
<dbReference type="OrthoDB" id="9780943at2"/>
<dbReference type="PANTHER" id="PTHR42928:SF5">
    <property type="entry name" value="BLR1237 PROTEIN"/>
    <property type="match status" value="1"/>
</dbReference>
<reference evidence="3 4" key="1">
    <citation type="submission" date="2019-07" db="EMBL/GenBank/DDBJ databases">
        <title>Qingshengfaniella alkalisoli gen. nov., sp. nov., isolated from saline soil.</title>
        <authorList>
            <person name="Xu L."/>
            <person name="Huang X.-X."/>
            <person name="Sun J.-Q."/>
        </authorList>
    </citation>
    <scope>NUCLEOTIDE SEQUENCE [LARGE SCALE GENOMIC DNA]</scope>
    <source>
        <strain evidence="3 4">DSM 27279</strain>
    </source>
</reference>
<dbReference type="CDD" id="cd13578">
    <property type="entry name" value="PBP2_Bug27"/>
    <property type="match status" value="1"/>
</dbReference>
<organism evidence="3 4">
    <name type="scientific">Verticiella sediminum</name>
    <dbReference type="NCBI Taxonomy" id="1247510"/>
    <lineage>
        <taxon>Bacteria</taxon>
        <taxon>Pseudomonadati</taxon>
        <taxon>Pseudomonadota</taxon>
        <taxon>Betaproteobacteria</taxon>
        <taxon>Burkholderiales</taxon>
        <taxon>Alcaligenaceae</taxon>
        <taxon>Verticiella</taxon>
    </lineage>
</organism>
<dbReference type="Gene3D" id="3.40.190.10">
    <property type="entry name" value="Periplasmic binding protein-like II"/>
    <property type="match status" value="1"/>
</dbReference>
<keyword evidence="2" id="KW-0732">Signal</keyword>
<keyword evidence="4" id="KW-1185">Reference proteome</keyword>
<protein>
    <submittedName>
        <fullName evidence="3">Tripartite tricarboxylate transporter substrate binding protein</fullName>
    </submittedName>
</protein>
<dbReference type="Proteomes" id="UP000318405">
    <property type="component" value="Unassembled WGS sequence"/>
</dbReference>